<organism evidence="1 2">
    <name type="scientific">Paenibacillus plantiphilus</name>
    <dbReference type="NCBI Taxonomy" id="2905650"/>
    <lineage>
        <taxon>Bacteria</taxon>
        <taxon>Bacillati</taxon>
        <taxon>Bacillota</taxon>
        <taxon>Bacilli</taxon>
        <taxon>Bacillales</taxon>
        <taxon>Paenibacillaceae</taxon>
        <taxon>Paenibacillus</taxon>
    </lineage>
</organism>
<protein>
    <submittedName>
        <fullName evidence="1">Uncharacterized protein</fullName>
    </submittedName>
</protein>
<gene>
    <name evidence="1" type="ORF">PAECIP111893_03458</name>
</gene>
<dbReference type="EMBL" id="CAKMMF010000019">
    <property type="protein sequence ID" value="CAH1211693.1"/>
    <property type="molecule type" value="Genomic_DNA"/>
</dbReference>
<evidence type="ECO:0000313" key="2">
    <source>
        <dbReference type="Proteomes" id="UP000838686"/>
    </source>
</evidence>
<evidence type="ECO:0000313" key="1">
    <source>
        <dbReference type="EMBL" id="CAH1211693.1"/>
    </source>
</evidence>
<accession>A0ABM9CGE1</accession>
<name>A0ABM9CGE1_9BACL</name>
<reference evidence="1" key="1">
    <citation type="submission" date="2022-01" db="EMBL/GenBank/DDBJ databases">
        <authorList>
            <person name="Criscuolo A."/>
        </authorList>
    </citation>
    <scope>NUCLEOTIDE SEQUENCE</scope>
    <source>
        <strain evidence="1">CIP111893</strain>
    </source>
</reference>
<keyword evidence="2" id="KW-1185">Reference proteome</keyword>
<dbReference type="Proteomes" id="UP000838686">
    <property type="component" value="Unassembled WGS sequence"/>
</dbReference>
<comment type="caution">
    <text evidence="1">The sequence shown here is derived from an EMBL/GenBank/DDBJ whole genome shotgun (WGS) entry which is preliminary data.</text>
</comment>
<sequence>MSVRTQLDRIVHLLESRQPLPELRPDKVWNAALDEEITALDSLPGASSTAMIALKAGLHLCNDSLDRSHSYSQEIEDDAAGCYWHGLMHRMEGDYSNSKYWFYQAGSHPAMHSIGPKAAEWISRGIDGIAAAHQDRMIELLREMQHQHVWNSGLLTDAIELQESGRAAESTRGVLQYLQRHELIELLAYSRTAANG</sequence>
<dbReference type="RefSeq" id="WP_236343790.1">
    <property type="nucleotide sequence ID" value="NZ_CAKMMF010000019.1"/>
</dbReference>
<proteinExistence type="predicted"/>